<dbReference type="Proteomes" id="UP000019250">
    <property type="component" value="Unassembled WGS sequence"/>
</dbReference>
<comment type="caution">
    <text evidence="2">The sequence shown here is derived from an EMBL/GenBank/DDBJ whole genome shotgun (WGS) entry which is preliminary data.</text>
</comment>
<feature type="chain" id="PRO_5004891290" evidence="1">
    <location>
        <begin position="25"/>
        <end position="140"/>
    </location>
</feature>
<reference evidence="2 3" key="1">
    <citation type="journal article" date="2014" name="Genome Announc.">
        <title>Draft Genome Sequence of Commensalibacter papalotli MX01, a Symbiont Identified from the Guts of Overwintering Monarch Butterflies.</title>
        <authorList>
            <person name="Servin-Garciduenas L.E."/>
            <person name="Sanchez-Quinto A."/>
            <person name="Martinez-Romero E."/>
        </authorList>
    </citation>
    <scope>NUCLEOTIDE SEQUENCE [LARGE SCALE GENOMIC DNA]</scope>
    <source>
        <strain evidence="3">MX-MONARCH01</strain>
    </source>
</reference>
<gene>
    <name evidence="2" type="ORF">COMX_01635</name>
</gene>
<evidence type="ECO:0000256" key="1">
    <source>
        <dbReference type="SAM" id="SignalP"/>
    </source>
</evidence>
<name>W7E0D2_9PROT</name>
<protein>
    <submittedName>
        <fullName evidence="2">Uncharacterized protein</fullName>
    </submittedName>
</protein>
<keyword evidence="1" id="KW-0732">Signal</keyword>
<evidence type="ECO:0000313" key="3">
    <source>
        <dbReference type="Proteomes" id="UP000019250"/>
    </source>
</evidence>
<dbReference type="RefSeq" id="WP_034336290.1">
    <property type="nucleotide sequence ID" value="NZ_ATSX01000001.1"/>
</dbReference>
<dbReference type="OrthoDB" id="7282235at2"/>
<sequence>MKLYPFLFLCIAGAITLPPSFATAQPITMQQPINMIAYEHKAQHQYASVSYMPYYPAYGMISLKSPDCNAEIAGYIDPFALKHKKLIITYKTCKVSFNIAQNDQEISNSIETTSCEEYHPKNCSFSQIPALQRIPLGKHP</sequence>
<dbReference type="EMBL" id="ATSX01000001">
    <property type="protein sequence ID" value="EUK18409.1"/>
    <property type="molecule type" value="Genomic_DNA"/>
</dbReference>
<dbReference type="AlphaFoldDB" id="W7E0D2"/>
<dbReference type="STRING" id="1208583.COMX_01635"/>
<feature type="signal peptide" evidence="1">
    <location>
        <begin position="1"/>
        <end position="24"/>
    </location>
</feature>
<accession>W7E0D2</accession>
<evidence type="ECO:0000313" key="2">
    <source>
        <dbReference type="EMBL" id="EUK18409.1"/>
    </source>
</evidence>
<keyword evidence="3" id="KW-1185">Reference proteome</keyword>
<proteinExistence type="predicted"/>
<organism evidence="2 3">
    <name type="scientific">Commensalibacter papalotli</name>
    <name type="common">ex Servin-Garciduenas et al. 2014</name>
    <dbReference type="NCBI Taxonomy" id="1208583"/>
    <lineage>
        <taxon>Bacteria</taxon>
        <taxon>Pseudomonadati</taxon>
        <taxon>Pseudomonadota</taxon>
        <taxon>Alphaproteobacteria</taxon>
        <taxon>Acetobacterales</taxon>
        <taxon>Acetobacteraceae</taxon>
    </lineage>
</organism>